<comment type="caution">
    <text evidence="6">The sequence shown here is derived from an EMBL/GenBank/DDBJ whole genome shotgun (WGS) entry which is preliminary data.</text>
</comment>
<organism evidence="6 7">
    <name type="scientific">Pegethrix bostrychoides GSE-TBD4-15B</name>
    <dbReference type="NCBI Taxonomy" id="2839662"/>
    <lineage>
        <taxon>Bacteria</taxon>
        <taxon>Bacillati</taxon>
        <taxon>Cyanobacteriota</taxon>
        <taxon>Cyanophyceae</taxon>
        <taxon>Oculatellales</taxon>
        <taxon>Oculatellaceae</taxon>
        <taxon>Pegethrix</taxon>
    </lineage>
</organism>
<dbReference type="PANTHER" id="PTHR30483">
    <property type="entry name" value="LEUCINE-SPECIFIC-BINDING PROTEIN"/>
    <property type="match status" value="1"/>
</dbReference>
<dbReference type="EMBL" id="JAHHHV010000080">
    <property type="protein sequence ID" value="MBW4467728.1"/>
    <property type="molecule type" value="Genomic_DNA"/>
</dbReference>
<name>A0A951U6D5_9CYAN</name>
<evidence type="ECO:0000259" key="4">
    <source>
        <dbReference type="Pfam" id="PF12770"/>
    </source>
</evidence>
<gene>
    <name evidence="6" type="ORF">KME07_20060</name>
</gene>
<comment type="similarity">
    <text evidence="1">Belongs to the leucine-binding protein family.</text>
</comment>
<dbReference type="SUPFAM" id="SSF53822">
    <property type="entry name" value="Periplasmic binding protein-like I"/>
    <property type="match status" value="1"/>
</dbReference>
<dbReference type="InterPro" id="IPR051010">
    <property type="entry name" value="BCAA_transport"/>
</dbReference>
<dbReference type="InterPro" id="IPR028081">
    <property type="entry name" value="Leu-bd"/>
</dbReference>
<sequence>MIRLVIRSRNSNSPDTDFRVRLDPGGAEELEALLPPVPPELQAALADWKRAYSGQEGVRSHYRIAAGEITTLSVREVIERSEVLRDQFNSWLSFPDKEWWRIRETLVALSHRTEPRLMIDLGQETTLKKLPWQDWDLLMTRYPRTDPALRALSQQALPPASPIYPQAAKIRILVIIGESADIQTAADLQTLETLQTNDSDHVEVIVLSQPSTRDLQTALSDAQGYHILVYVGHSRSSDDGQIGWLLLNETDELSIADFKFALKKVIQKGLQLAIFNSCDSLGLAQQLAQLDMPRCIVMKEPVPDRVAVEFIDRFFHQFVQERQPLLRSVRLARQELEHFNTRYSEVTWLPTACIKQNSEPLTWQKLLDNLLPLAPEPAPPPPTPPSPPPRSNAIKIAAAVGTMALLAGLLKIALPIISSVARSPETPSGHVAPPLPAAELISAGEKPMSHSIIELSGRYGDLKQEGMSAFANADYATAEAKFAQIRSEAKTQWRQESRTSLEFQAADQALKDPTVLIYQNNAAVRLRHKSGEPIYTIAAAVPLSLNIGQQMLFGIAQAQDRAVNPVSGAPVNLEIVVVNDLNQPSQAKAVAKSLADNARFDGRRILAVVGHYISDSTCEALREVYRAAKIPVVSPLSTAANLRQDCGDSDLFFRTTSSTAIEAEALVDYLVQSQPRPKVAIFYNKEDSFSLDLFNQFQAALNAKNGVVVQTVDLSQPLDVEAALTQVSSVDALAVLPDGRSGNPDAFNRAVEVIKANSGQRLVLGSNPLYDEIVIKTGGAIENLTAKLIIATDWYRACAVEDGVSFVKDAEEVYWFGGVNRTAALSYEAVQALQATLSPDVTSTQIQQSLTSLNGVESAVFKDKTISFDANGDRKELDSRLLTTPQNNMNQPFKLVPGTSCPAT</sequence>
<feature type="compositionally biased region" description="Pro residues" evidence="3">
    <location>
        <begin position="374"/>
        <end position="390"/>
    </location>
</feature>
<dbReference type="Pfam" id="PF12770">
    <property type="entry name" value="CHAT"/>
    <property type="match status" value="1"/>
</dbReference>
<keyword evidence="2" id="KW-0732">Signal</keyword>
<evidence type="ECO:0000313" key="6">
    <source>
        <dbReference type="EMBL" id="MBW4467728.1"/>
    </source>
</evidence>
<feature type="domain" description="CHAT" evidence="4">
    <location>
        <begin position="185"/>
        <end position="363"/>
    </location>
</feature>
<dbReference type="PANTHER" id="PTHR30483:SF6">
    <property type="entry name" value="PERIPLASMIC BINDING PROTEIN OF ABC TRANSPORTER FOR NATURAL AMINO ACIDS"/>
    <property type="match status" value="1"/>
</dbReference>
<dbReference type="CDD" id="cd06268">
    <property type="entry name" value="PBP1_ABC_transporter_LIVBP-like"/>
    <property type="match status" value="1"/>
</dbReference>
<dbReference type="AlphaFoldDB" id="A0A951U6D5"/>
<dbReference type="InterPro" id="IPR028082">
    <property type="entry name" value="Peripla_BP_I"/>
</dbReference>
<proteinExistence type="inferred from homology"/>
<protein>
    <submittedName>
        <fullName evidence="6">ABC transporter substrate-binding protein</fullName>
    </submittedName>
</protein>
<dbReference type="Gene3D" id="3.40.50.2300">
    <property type="match status" value="2"/>
</dbReference>
<accession>A0A951U6D5</accession>
<evidence type="ECO:0000259" key="5">
    <source>
        <dbReference type="Pfam" id="PF13458"/>
    </source>
</evidence>
<evidence type="ECO:0000313" key="7">
    <source>
        <dbReference type="Proteomes" id="UP000707356"/>
    </source>
</evidence>
<feature type="domain" description="Leucine-binding protein" evidence="5">
    <location>
        <begin position="571"/>
        <end position="859"/>
    </location>
</feature>
<evidence type="ECO:0000256" key="1">
    <source>
        <dbReference type="ARBA" id="ARBA00010062"/>
    </source>
</evidence>
<feature type="region of interest" description="Disordered" evidence="3">
    <location>
        <begin position="372"/>
        <end position="392"/>
    </location>
</feature>
<reference evidence="6" key="1">
    <citation type="submission" date="2021-05" db="EMBL/GenBank/DDBJ databases">
        <authorList>
            <person name="Pietrasiak N."/>
            <person name="Ward R."/>
            <person name="Stajich J.E."/>
            <person name="Kurbessoian T."/>
        </authorList>
    </citation>
    <scope>NUCLEOTIDE SEQUENCE</scope>
    <source>
        <strain evidence="6">GSE-TBD4-15B</strain>
    </source>
</reference>
<dbReference type="InterPro" id="IPR024983">
    <property type="entry name" value="CHAT_dom"/>
</dbReference>
<dbReference type="Pfam" id="PF13458">
    <property type="entry name" value="Peripla_BP_6"/>
    <property type="match status" value="1"/>
</dbReference>
<dbReference type="Proteomes" id="UP000707356">
    <property type="component" value="Unassembled WGS sequence"/>
</dbReference>
<evidence type="ECO:0000256" key="3">
    <source>
        <dbReference type="SAM" id="MobiDB-lite"/>
    </source>
</evidence>
<reference evidence="6" key="2">
    <citation type="journal article" date="2022" name="Microbiol. Resour. Announc.">
        <title>Metagenome Sequencing to Explore Phylogenomics of Terrestrial Cyanobacteria.</title>
        <authorList>
            <person name="Ward R.D."/>
            <person name="Stajich J.E."/>
            <person name="Johansen J.R."/>
            <person name="Huntemann M."/>
            <person name="Clum A."/>
            <person name="Foster B."/>
            <person name="Foster B."/>
            <person name="Roux S."/>
            <person name="Palaniappan K."/>
            <person name="Varghese N."/>
            <person name="Mukherjee S."/>
            <person name="Reddy T.B.K."/>
            <person name="Daum C."/>
            <person name="Copeland A."/>
            <person name="Chen I.A."/>
            <person name="Ivanova N.N."/>
            <person name="Kyrpides N.C."/>
            <person name="Shapiro N."/>
            <person name="Eloe-Fadrosh E.A."/>
            <person name="Pietrasiak N."/>
        </authorList>
    </citation>
    <scope>NUCLEOTIDE SEQUENCE</scope>
    <source>
        <strain evidence="6">GSE-TBD4-15B</strain>
    </source>
</reference>
<evidence type="ECO:0000256" key="2">
    <source>
        <dbReference type="ARBA" id="ARBA00022729"/>
    </source>
</evidence>